<name>A0ABS3RA99_9ACTN</name>
<proteinExistence type="predicted"/>
<gene>
    <name evidence="3" type="ORF">J4557_37025</name>
</gene>
<dbReference type="Proteomes" id="UP000666915">
    <property type="component" value="Unassembled WGS sequence"/>
</dbReference>
<evidence type="ECO:0000313" key="4">
    <source>
        <dbReference type="Proteomes" id="UP000666915"/>
    </source>
</evidence>
<organism evidence="3 4">
    <name type="scientific">Actinomadura nitritigenes</name>
    <dbReference type="NCBI Taxonomy" id="134602"/>
    <lineage>
        <taxon>Bacteria</taxon>
        <taxon>Bacillati</taxon>
        <taxon>Actinomycetota</taxon>
        <taxon>Actinomycetes</taxon>
        <taxon>Streptosporangiales</taxon>
        <taxon>Thermomonosporaceae</taxon>
        <taxon>Actinomadura</taxon>
    </lineage>
</organism>
<keyword evidence="4" id="KW-1185">Reference proteome</keyword>
<evidence type="ECO:0000256" key="1">
    <source>
        <dbReference type="ARBA" id="ARBA00023125"/>
    </source>
</evidence>
<evidence type="ECO:0000313" key="3">
    <source>
        <dbReference type="EMBL" id="MBO2443145.1"/>
    </source>
</evidence>
<dbReference type="SUPFAM" id="SSF56349">
    <property type="entry name" value="DNA breaking-rejoining enzymes"/>
    <property type="match status" value="1"/>
</dbReference>
<dbReference type="EMBL" id="JAGEOK010000030">
    <property type="protein sequence ID" value="MBO2443145.1"/>
    <property type="molecule type" value="Genomic_DNA"/>
</dbReference>
<comment type="caution">
    <text evidence="3">The sequence shown here is derived from an EMBL/GenBank/DDBJ whole genome shotgun (WGS) entry which is preliminary data.</text>
</comment>
<accession>A0ABS3RA99</accession>
<evidence type="ECO:0000256" key="2">
    <source>
        <dbReference type="SAM" id="MobiDB-lite"/>
    </source>
</evidence>
<sequence length="268" mass="29877">MRRSTRKSYREHIEYHLNPHLGHIELDQLRVSHVNEMFAAIDAGNERILWAAGERRRLLAAARRAWRSGDKAAHRAARAELAGLPPHRRTVGAATMQRIRATLRSALADAVRQGLVTVNVAKPAKLKTGKRPNALVWGTERVTAWQTAYERELAADRERAGGRHPRCCLHGVMVTMMPIGDYNALTIRADRRSGRFLEPRSGRGSQGGGARVVQRHCLDRQAELQEHRILEARAGNGHPPPGHDLRAPLPLTRSGCAPLHRDHQTSST</sequence>
<feature type="compositionally biased region" description="Basic and acidic residues" evidence="2">
    <location>
        <begin position="259"/>
        <end position="268"/>
    </location>
</feature>
<dbReference type="Gene3D" id="1.10.150.130">
    <property type="match status" value="1"/>
</dbReference>
<feature type="region of interest" description="Disordered" evidence="2">
    <location>
        <begin position="232"/>
        <end position="268"/>
    </location>
</feature>
<reference evidence="3 4" key="1">
    <citation type="submission" date="2021-03" db="EMBL/GenBank/DDBJ databases">
        <authorList>
            <person name="Kanchanasin P."/>
            <person name="Saeng-In P."/>
            <person name="Phongsopitanun W."/>
            <person name="Yuki M."/>
            <person name="Kudo T."/>
            <person name="Ohkuma M."/>
            <person name="Tanasupawat S."/>
        </authorList>
    </citation>
    <scope>NUCLEOTIDE SEQUENCE [LARGE SCALE GENOMIC DNA]</scope>
    <source>
        <strain evidence="3 4">L46</strain>
    </source>
</reference>
<dbReference type="InterPro" id="IPR011010">
    <property type="entry name" value="DNA_brk_join_enz"/>
</dbReference>
<dbReference type="InterPro" id="IPR010998">
    <property type="entry name" value="Integrase_recombinase_N"/>
</dbReference>
<keyword evidence="1" id="KW-0238">DNA-binding</keyword>
<evidence type="ECO:0008006" key="5">
    <source>
        <dbReference type="Google" id="ProtNLM"/>
    </source>
</evidence>
<protein>
    <recommendedName>
        <fullName evidence="5">Core-binding (CB) domain-containing protein</fullName>
    </recommendedName>
</protein>